<dbReference type="SUPFAM" id="SSF53756">
    <property type="entry name" value="UDP-Glycosyltransferase/glycogen phosphorylase"/>
    <property type="match status" value="1"/>
</dbReference>
<protein>
    <recommendedName>
        <fullName evidence="3">Glycosyl transferase family 1 domain-containing protein</fullName>
    </recommendedName>
</protein>
<dbReference type="Proteomes" id="UP000251889">
    <property type="component" value="Unassembled WGS sequence"/>
</dbReference>
<evidence type="ECO:0000313" key="2">
    <source>
        <dbReference type="Proteomes" id="UP000251889"/>
    </source>
</evidence>
<gene>
    <name evidence="1" type="ORF">DQQ10_26615</name>
</gene>
<evidence type="ECO:0000313" key="1">
    <source>
        <dbReference type="EMBL" id="RAV97841.1"/>
    </source>
</evidence>
<dbReference type="Gene3D" id="3.40.50.2000">
    <property type="entry name" value="Glycogen Phosphorylase B"/>
    <property type="match status" value="2"/>
</dbReference>
<name>A0A364XUJ3_9BACT</name>
<proteinExistence type="predicted"/>
<dbReference type="OrthoDB" id="1115640at2"/>
<evidence type="ECO:0008006" key="3">
    <source>
        <dbReference type="Google" id="ProtNLM"/>
    </source>
</evidence>
<dbReference type="EMBL" id="QMFY01000026">
    <property type="protein sequence ID" value="RAV97841.1"/>
    <property type="molecule type" value="Genomic_DNA"/>
</dbReference>
<accession>A0A364XUJ3</accession>
<comment type="caution">
    <text evidence="1">The sequence shown here is derived from an EMBL/GenBank/DDBJ whole genome shotgun (WGS) entry which is preliminary data.</text>
</comment>
<dbReference type="RefSeq" id="WP_112749997.1">
    <property type="nucleotide sequence ID" value="NZ_QMFY01000026.1"/>
</dbReference>
<sequence length="349" mass="40820">MRRKVLLVEFKYHQEIIPSQLMLLLDAGYDVHVFLDKNLWDEQLLGVFKDRVSFTLLHDTKKIFRKIAAIFQLRKYVRKHGISHLVINTLDSNFNYYVLKFLPGLHAVGIVHQVHRFVKKQSHRKSLNKVNAVATLSDYTLDYFRKHIVLKVESAFFYPIYFETKYQATTKTRAEVTVVVPGQLDLRKRDYFQLIAAVERMPKLEGVKFILLGNKNKNDGKAVVATIESKGLSKYFVLSEGFLPYDQFFQYIASCDYVMPLLSDNISNYRQYLQSQISASFNWGYAFNKKLLLHIDFSQVVKRVDAVFYDNDTLSNVLSQLKKEDTSMVRSEYFDFKKQQEAYLSLFGT</sequence>
<organism evidence="1 2">
    <name type="scientific">Pseudochryseolinea flava</name>
    <dbReference type="NCBI Taxonomy" id="2059302"/>
    <lineage>
        <taxon>Bacteria</taxon>
        <taxon>Pseudomonadati</taxon>
        <taxon>Bacteroidota</taxon>
        <taxon>Cytophagia</taxon>
        <taxon>Cytophagales</taxon>
        <taxon>Fulvivirgaceae</taxon>
        <taxon>Pseudochryseolinea</taxon>
    </lineage>
</organism>
<reference evidence="1 2" key="1">
    <citation type="submission" date="2018-06" db="EMBL/GenBank/DDBJ databases">
        <title>Chryseolinea flavus sp. nov., a member of the phylum Bacteroidetes isolated from soil.</title>
        <authorList>
            <person name="Li Y."/>
            <person name="Wang J."/>
        </authorList>
    </citation>
    <scope>NUCLEOTIDE SEQUENCE [LARGE SCALE GENOMIC DNA]</scope>
    <source>
        <strain evidence="1 2">SDU1-6</strain>
    </source>
</reference>
<keyword evidence="2" id="KW-1185">Reference proteome</keyword>
<dbReference type="AlphaFoldDB" id="A0A364XUJ3"/>